<dbReference type="OrthoDB" id="4228240at2"/>
<reference evidence="1 2" key="1">
    <citation type="submission" date="2016-10" db="EMBL/GenBank/DDBJ databases">
        <authorList>
            <person name="de Groot N.N."/>
        </authorList>
    </citation>
    <scope>NUCLEOTIDE SEQUENCE [LARGE SCALE GENOMIC DNA]</scope>
    <source>
        <strain evidence="1 2">CGMCC 4.2023</strain>
    </source>
</reference>
<proteinExistence type="predicted"/>
<evidence type="ECO:0000313" key="2">
    <source>
        <dbReference type="Proteomes" id="UP000236754"/>
    </source>
</evidence>
<evidence type="ECO:0000313" key="1">
    <source>
        <dbReference type="EMBL" id="SEG94021.1"/>
    </source>
</evidence>
<dbReference type="Proteomes" id="UP000236754">
    <property type="component" value="Unassembled WGS sequence"/>
</dbReference>
<gene>
    <name evidence="1" type="ORF">SAMN05216223_12915</name>
</gene>
<protein>
    <submittedName>
        <fullName evidence="1">Uncharacterized conserved protein YloU, alkaline shock protein (Asp23) family</fullName>
    </submittedName>
</protein>
<keyword evidence="2" id="KW-1185">Reference proteome</keyword>
<sequence length="110" mass="12049">MRGATHIRESVVARIAARAAQEALNQVAGEPPARLGLGQPRSTATVHQGSARLTVSLDLPYPVDIQRTGDEIRRYVAERVAHLTGLDLDDTAVSVHRLVPDDSLRRERVH</sequence>
<organism evidence="1 2">
    <name type="scientific">Actinacidiphila yanglinensis</name>
    <dbReference type="NCBI Taxonomy" id="310779"/>
    <lineage>
        <taxon>Bacteria</taxon>
        <taxon>Bacillati</taxon>
        <taxon>Actinomycetota</taxon>
        <taxon>Actinomycetes</taxon>
        <taxon>Kitasatosporales</taxon>
        <taxon>Streptomycetaceae</taxon>
        <taxon>Actinacidiphila</taxon>
    </lineage>
</organism>
<dbReference type="EMBL" id="FNVU01000029">
    <property type="protein sequence ID" value="SEG94021.1"/>
    <property type="molecule type" value="Genomic_DNA"/>
</dbReference>
<accession>A0A1H6E9S9</accession>
<name>A0A1H6E9S9_9ACTN</name>
<dbReference type="AlphaFoldDB" id="A0A1H6E9S9"/>